<dbReference type="Gene3D" id="3.40.50.720">
    <property type="entry name" value="NAD(P)-binding Rossmann-like Domain"/>
    <property type="match status" value="1"/>
</dbReference>
<organism evidence="1 2">
    <name type="scientific">Sphagnurus paluster</name>
    <dbReference type="NCBI Taxonomy" id="117069"/>
    <lineage>
        <taxon>Eukaryota</taxon>
        <taxon>Fungi</taxon>
        <taxon>Dikarya</taxon>
        <taxon>Basidiomycota</taxon>
        <taxon>Agaricomycotina</taxon>
        <taxon>Agaricomycetes</taxon>
        <taxon>Agaricomycetidae</taxon>
        <taxon>Agaricales</taxon>
        <taxon>Tricholomatineae</taxon>
        <taxon>Lyophyllaceae</taxon>
        <taxon>Sphagnurus</taxon>
    </lineage>
</organism>
<sequence length="131" mass="14241">MAKENQHWTFPSVSRHLTTQPAITSSSHLISSHPVALPFIFGPFVPGFPAPAQGALSSNQHIYTLLKGSIPPPLPPLFCDVRDVAHAHVAALSAPKSAGSVEDKRFLVYGGVLTWKQAVEYLHEKRPELKA</sequence>
<evidence type="ECO:0000313" key="1">
    <source>
        <dbReference type="EMBL" id="KAG5647324.1"/>
    </source>
</evidence>
<dbReference type="SUPFAM" id="SSF51735">
    <property type="entry name" value="NAD(P)-binding Rossmann-fold domains"/>
    <property type="match status" value="1"/>
</dbReference>
<dbReference type="EMBL" id="JABCKI010002090">
    <property type="protein sequence ID" value="KAG5647324.1"/>
    <property type="molecule type" value="Genomic_DNA"/>
</dbReference>
<proteinExistence type="predicted"/>
<accession>A0A9P7KFB3</accession>
<protein>
    <submittedName>
        <fullName evidence="1">Uncharacterized protein</fullName>
    </submittedName>
</protein>
<keyword evidence="2" id="KW-1185">Reference proteome</keyword>
<dbReference type="OrthoDB" id="2735536at2759"/>
<evidence type="ECO:0000313" key="2">
    <source>
        <dbReference type="Proteomes" id="UP000717328"/>
    </source>
</evidence>
<dbReference type="AlphaFoldDB" id="A0A9P7KFB3"/>
<feature type="non-terminal residue" evidence="1">
    <location>
        <position position="131"/>
    </location>
</feature>
<reference evidence="1" key="2">
    <citation type="submission" date="2021-10" db="EMBL/GenBank/DDBJ databases">
        <title>Phylogenomics reveals ancestral predisposition of the termite-cultivated fungus Termitomyces towards a domesticated lifestyle.</title>
        <authorList>
            <person name="Auxier B."/>
            <person name="Grum-Grzhimaylo A."/>
            <person name="Cardenas M.E."/>
            <person name="Lodge J.D."/>
            <person name="Laessoe T."/>
            <person name="Pedersen O."/>
            <person name="Smith M.E."/>
            <person name="Kuyper T.W."/>
            <person name="Franco-Molano E.A."/>
            <person name="Baroni T.J."/>
            <person name="Aanen D.K."/>
        </authorList>
    </citation>
    <scope>NUCLEOTIDE SEQUENCE</scope>
    <source>
        <strain evidence="1">D49</strain>
    </source>
</reference>
<gene>
    <name evidence="1" type="ORF">H0H81_007759</name>
</gene>
<name>A0A9P7KFB3_9AGAR</name>
<reference evidence="1" key="1">
    <citation type="submission" date="2021-02" db="EMBL/GenBank/DDBJ databases">
        <authorList>
            <person name="Nieuwenhuis M."/>
            <person name="Van De Peppel L.J.J."/>
        </authorList>
    </citation>
    <scope>NUCLEOTIDE SEQUENCE</scope>
    <source>
        <strain evidence="1">D49</strain>
    </source>
</reference>
<comment type="caution">
    <text evidence="1">The sequence shown here is derived from an EMBL/GenBank/DDBJ whole genome shotgun (WGS) entry which is preliminary data.</text>
</comment>
<dbReference type="InterPro" id="IPR036291">
    <property type="entry name" value="NAD(P)-bd_dom_sf"/>
</dbReference>
<dbReference type="Proteomes" id="UP000717328">
    <property type="component" value="Unassembled WGS sequence"/>
</dbReference>